<dbReference type="EMBL" id="NJHN03000038">
    <property type="protein sequence ID" value="KAH9421700.1"/>
    <property type="molecule type" value="Genomic_DNA"/>
</dbReference>
<reference evidence="1 2" key="1">
    <citation type="journal article" date="2018" name="J. Allergy Clin. Immunol.">
        <title>High-quality assembly of Dermatophagoides pteronyssinus genome and transcriptome reveals a wide range of novel allergens.</title>
        <authorList>
            <person name="Liu X.Y."/>
            <person name="Yang K.Y."/>
            <person name="Wang M.Q."/>
            <person name="Kwok J.S."/>
            <person name="Zeng X."/>
            <person name="Yang Z."/>
            <person name="Xiao X.J."/>
            <person name="Lau C.P."/>
            <person name="Li Y."/>
            <person name="Huang Z.M."/>
            <person name="Ba J.G."/>
            <person name="Yim A.K."/>
            <person name="Ouyang C.Y."/>
            <person name="Ngai S.M."/>
            <person name="Chan T.F."/>
            <person name="Leung E.L."/>
            <person name="Liu L."/>
            <person name="Liu Z.G."/>
            <person name="Tsui S.K."/>
        </authorList>
    </citation>
    <scope>NUCLEOTIDE SEQUENCE [LARGE SCALE GENOMIC DNA]</scope>
    <source>
        <strain evidence="1">Derp</strain>
    </source>
</reference>
<organism evidence="1 2">
    <name type="scientific">Dermatophagoides pteronyssinus</name>
    <name type="common">European house dust mite</name>
    <dbReference type="NCBI Taxonomy" id="6956"/>
    <lineage>
        <taxon>Eukaryota</taxon>
        <taxon>Metazoa</taxon>
        <taxon>Ecdysozoa</taxon>
        <taxon>Arthropoda</taxon>
        <taxon>Chelicerata</taxon>
        <taxon>Arachnida</taxon>
        <taxon>Acari</taxon>
        <taxon>Acariformes</taxon>
        <taxon>Sarcoptiformes</taxon>
        <taxon>Astigmata</taxon>
        <taxon>Psoroptidia</taxon>
        <taxon>Analgoidea</taxon>
        <taxon>Pyroglyphidae</taxon>
        <taxon>Dermatophagoidinae</taxon>
        <taxon>Dermatophagoides</taxon>
    </lineage>
</organism>
<keyword evidence="2" id="KW-1185">Reference proteome</keyword>
<evidence type="ECO:0000313" key="2">
    <source>
        <dbReference type="Proteomes" id="UP000887458"/>
    </source>
</evidence>
<evidence type="ECO:0000313" key="1">
    <source>
        <dbReference type="EMBL" id="KAH9421700.1"/>
    </source>
</evidence>
<name>A0ABQ8JGF6_DERPT</name>
<accession>A0ABQ8JGF6</accession>
<proteinExistence type="predicted"/>
<reference evidence="1 2" key="2">
    <citation type="journal article" date="2022" name="Mol. Biol. Evol.">
        <title>Comparative Genomics Reveals Insights into the Divergent Evolution of Astigmatic Mites and Household Pest Adaptations.</title>
        <authorList>
            <person name="Xiong Q."/>
            <person name="Wan A.T."/>
            <person name="Liu X."/>
            <person name="Fung C.S."/>
            <person name="Xiao X."/>
            <person name="Malainual N."/>
            <person name="Hou J."/>
            <person name="Wang L."/>
            <person name="Wang M."/>
            <person name="Yang K.Y."/>
            <person name="Cui Y."/>
            <person name="Leung E.L."/>
            <person name="Nong W."/>
            <person name="Shin S.K."/>
            <person name="Au S.W."/>
            <person name="Jeong K.Y."/>
            <person name="Chew F.T."/>
            <person name="Hui J.H."/>
            <person name="Leung T.F."/>
            <person name="Tungtrongchitr A."/>
            <person name="Zhong N."/>
            <person name="Liu Z."/>
            <person name="Tsui S.K."/>
        </authorList>
    </citation>
    <scope>NUCLEOTIDE SEQUENCE [LARGE SCALE GENOMIC DNA]</scope>
    <source>
        <strain evidence="1">Derp</strain>
    </source>
</reference>
<dbReference type="Proteomes" id="UP000887458">
    <property type="component" value="Unassembled WGS sequence"/>
</dbReference>
<comment type="caution">
    <text evidence="1">The sequence shown here is derived from an EMBL/GenBank/DDBJ whole genome shotgun (WGS) entry which is preliminary data.</text>
</comment>
<gene>
    <name evidence="1" type="ORF">DERP_014975</name>
</gene>
<protein>
    <submittedName>
        <fullName evidence="1">Uncharacterized protein</fullName>
    </submittedName>
</protein>
<sequence>MVETILSIDRKIYRKLKKEEQIRNFIRQLFSLWKKYLVFNAPSVYRFDFSTKLDIEIDLHF</sequence>